<accession>A0AAP2Z4F4</accession>
<dbReference type="AlphaFoldDB" id="A0AAP2Z4F4"/>
<comment type="caution">
    <text evidence="2">The sequence shown here is derived from an EMBL/GenBank/DDBJ whole genome shotgun (WGS) entry which is preliminary data.</text>
</comment>
<reference evidence="2 3" key="1">
    <citation type="submission" date="2022-09" db="EMBL/GenBank/DDBJ databases">
        <title>Enrichment on poylsaccharides allowed isolation of novel metabolic and taxonomic groups of Haloarchaea.</title>
        <authorList>
            <person name="Sorokin D.Y."/>
            <person name="Elcheninov A.G."/>
            <person name="Khizhniak T.V."/>
            <person name="Kolganova T.V."/>
            <person name="Kublanov I.V."/>
        </authorList>
    </citation>
    <scope>NUCLEOTIDE SEQUENCE [LARGE SCALE GENOMIC DNA]</scope>
    <source>
        <strain evidence="2 3">AArc-curdl1</strain>
    </source>
</reference>
<sequence>MDELTGILLEGSAVPIEVSGWGVLLASLIVVGLWLLYVYR</sequence>
<evidence type="ECO:0000313" key="2">
    <source>
        <dbReference type="EMBL" id="MCU4750569.1"/>
    </source>
</evidence>
<evidence type="ECO:0000256" key="1">
    <source>
        <dbReference type="SAM" id="Phobius"/>
    </source>
</evidence>
<keyword evidence="3" id="KW-1185">Reference proteome</keyword>
<organism evidence="2 3">
    <name type="scientific">Natronosalvus hydrolyticus</name>
    <dbReference type="NCBI Taxonomy" id="2979988"/>
    <lineage>
        <taxon>Archaea</taxon>
        <taxon>Methanobacteriati</taxon>
        <taxon>Methanobacteriota</taxon>
        <taxon>Stenosarchaea group</taxon>
        <taxon>Halobacteria</taxon>
        <taxon>Halobacteriales</taxon>
        <taxon>Natrialbaceae</taxon>
        <taxon>Natronosalvus</taxon>
    </lineage>
</organism>
<gene>
    <name evidence="2" type="ORF">OB919_01005</name>
</gene>
<dbReference type="Proteomes" id="UP001321047">
    <property type="component" value="Unassembled WGS sequence"/>
</dbReference>
<keyword evidence="1" id="KW-0812">Transmembrane</keyword>
<protein>
    <submittedName>
        <fullName evidence="2">Uncharacterized protein</fullName>
    </submittedName>
</protein>
<feature type="transmembrane region" description="Helical" evidence="1">
    <location>
        <begin position="20"/>
        <end position="39"/>
    </location>
</feature>
<evidence type="ECO:0000313" key="3">
    <source>
        <dbReference type="Proteomes" id="UP001321047"/>
    </source>
</evidence>
<keyword evidence="1" id="KW-1133">Transmembrane helix</keyword>
<dbReference type="RefSeq" id="WP_342805479.1">
    <property type="nucleotide sequence ID" value="NZ_JAOPJZ010000001.1"/>
</dbReference>
<name>A0AAP2Z4F4_9EURY</name>
<keyword evidence="1" id="KW-0472">Membrane</keyword>
<proteinExistence type="predicted"/>
<dbReference type="EMBL" id="JAOPJZ010000001">
    <property type="protein sequence ID" value="MCU4750569.1"/>
    <property type="molecule type" value="Genomic_DNA"/>
</dbReference>